<dbReference type="Pfam" id="PF04290">
    <property type="entry name" value="DctQ"/>
    <property type="match status" value="1"/>
</dbReference>
<dbReference type="eggNOG" id="COG3090">
    <property type="taxonomic scope" value="Bacteria"/>
</dbReference>
<sequence>MKSRIETAAPGDDILPGPETEARLTRVSRLVARFEAVAAGVLIFSVFAVLMANVVSRALSRPLIWSDELAINLMIWSALIGASLGIAHRQHIAVTLLPNAVRPSLAHAMGIVVDLTMLAFFATLALLLWRWFDLPGLIAAGSVEAHSAATFNFIWQEPTVTLGVRKVWFWLVLPIFCLTGSLHVVASLAARLTSRKGVAL</sequence>
<feature type="transmembrane region" description="Helical" evidence="9">
    <location>
        <begin position="108"/>
        <end position="129"/>
    </location>
</feature>
<feature type="domain" description="Tripartite ATP-independent periplasmic transporters DctQ component" evidence="10">
    <location>
        <begin position="47"/>
        <end position="192"/>
    </location>
</feature>
<evidence type="ECO:0000256" key="2">
    <source>
        <dbReference type="ARBA" id="ARBA00022448"/>
    </source>
</evidence>
<evidence type="ECO:0000256" key="1">
    <source>
        <dbReference type="ARBA" id="ARBA00004429"/>
    </source>
</evidence>
<protein>
    <recommendedName>
        <fullName evidence="9">TRAP transporter small permease protein</fullName>
    </recommendedName>
</protein>
<dbReference type="InterPro" id="IPR055348">
    <property type="entry name" value="DctQ"/>
</dbReference>
<gene>
    <name evidence="11" type="ORF">NA8A_22978</name>
</gene>
<dbReference type="GO" id="GO:0005886">
    <property type="term" value="C:plasma membrane"/>
    <property type="evidence" value="ECO:0007669"/>
    <property type="project" value="UniProtKB-SubCell"/>
</dbReference>
<keyword evidence="5 9" id="KW-0812">Transmembrane</keyword>
<evidence type="ECO:0000256" key="6">
    <source>
        <dbReference type="ARBA" id="ARBA00022989"/>
    </source>
</evidence>
<dbReference type="EMBL" id="AMSI01000028">
    <property type="protein sequence ID" value="EKF40013.1"/>
    <property type="molecule type" value="Genomic_DNA"/>
</dbReference>
<feature type="transmembrane region" description="Helical" evidence="9">
    <location>
        <begin position="167"/>
        <end position="190"/>
    </location>
</feature>
<dbReference type="Proteomes" id="UP000007374">
    <property type="component" value="Unassembled WGS sequence"/>
</dbReference>
<comment type="caution">
    <text evidence="11">The sequence shown here is derived from an EMBL/GenBank/DDBJ whole genome shotgun (WGS) entry which is preliminary data.</text>
</comment>
<evidence type="ECO:0000256" key="8">
    <source>
        <dbReference type="ARBA" id="ARBA00038436"/>
    </source>
</evidence>
<keyword evidence="2 9" id="KW-0813">Transport</keyword>
<name>K2MXP3_9HYPH</name>
<dbReference type="OrthoDB" id="4964541at2"/>
<proteinExistence type="inferred from homology"/>
<dbReference type="InterPro" id="IPR007387">
    <property type="entry name" value="TRAP_DctQ"/>
</dbReference>
<keyword evidence="4 9" id="KW-0997">Cell inner membrane</keyword>
<evidence type="ECO:0000256" key="9">
    <source>
        <dbReference type="RuleBase" id="RU369079"/>
    </source>
</evidence>
<comment type="similarity">
    <text evidence="8 9">Belongs to the TRAP transporter small permease family.</text>
</comment>
<evidence type="ECO:0000256" key="3">
    <source>
        <dbReference type="ARBA" id="ARBA00022475"/>
    </source>
</evidence>
<dbReference type="RefSeq" id="WP_009452830.1">
    <property type="nucleotide sequence ID" value="NZ_AMSI01000028.1"/>
</dbReference>
<dbReference type="PANTHER" id="PTHR35011">
    <property type="entry name" value="2,3-DIKETO-L-GULONATE TRAP TRANSPORTER SMALL PERMEASE PROTEIN YIAM"/>
    <property type="match status" value="1"/>
</dbReference>
<dbReference type="GO" id="GO:0022857">
    <property type="term" value="F:transmembrane transporter activity"/>
    <property type="evidence" value="ECO:0007669"/>
    <property type="project" value="UniProtKB-UniRule"/>
</dbReference>
<comment type="function">
    <text evidence="9">Part of the tripartite ATP-independent periplasmic (TRAP) transport system.</text>
</comment>
<dbReference type="STRING" id="721133.SAMN05216176_11741"/>
<feature type="transmembrane region" description="Helical" evidence="9">
    <location>
        <begin position="36"/>
        <end position="57"/>
    </location>
</feature>
<comment type="subunit">
    <text evidence="9">The complex comprises the extracytoplasmic solute receptor protein and the two transmembrane proteins.</text>
</comment>
<evidence type="ECO:0000256" key="7">
    <source>
        <dbReference type="ARBA" id="ARBA00023136"/>
    </source>
</evidence>
<comment type="subcellular location">
    <subcellularLocation>
        <location evidence="1 9">Cell inner membrane</location>
        <topology evidence="1 9">Multi-pass membrane protein</topology>
    </subcellularLocation>
</comment>
<evidence type="ECO:0000256" key="4">
    <source>
        <dbReference type="ARBA" id="ARBA00022519"/>
    </source>
</evidence>
<dbReference type="GO" id="GO:0015740">
    <property type="term" value="P:C4-dicarboxylate transport"/>
    <property type="evidence" value="ECO:0007669"/>
    <property type="project" value="TreeGrafter"/>
</dbReference>
<feature type="transmembrane region" description="Helical" evidence="9">
    <location>
        <begin position="69"/>
        <end position="88"/>
    </location>
</feature>
<dbReference type="PATRIC" id="fig|1231190.3.peg.4736"/>
<keyword evidence="3" id="KW-1003">Cell membrane</keyword>
<keyword evidence="7 9" id="KW-0472">Membrane</keyword>
<reference evidence="11 12" key="1">
    <citation type="journal article" date="2012" name="J. Bacteriol.">
        <title>Genome Sequence of Nitratireductor indicus Type Strain C115.</title>
        <authorList>
            <person name="Lai Q."/>
            <person name="Li G."/>
            <person name="Yu Z."/>
            <person name="Shao Z."/>
        </authorList>
    </citation>
    <scope>NUCLEOTIDE SEQUENCE [LARGE SCALE GENOMIC DNA]</scope>
    <source>
        <strain evidence="11 12">C115</strain>
    </source>
</reference>
<evidence type="ECO:0000259" key="10">
    <source>
        <dbReference type="Pfam" id="PF04290"/>
    </source>
</evidence>
<accession>K2MXP3</accession>
<keyword evidence="12" id="KW-1185">Reference proteome</keyword>
<evidence type="ECO:0000313" key="12">
    <source>
        <dbReference type="Proteomes" id="UP000007374"/>
    </source>
</evidence>
<evidence type="ECO:0000256" key="5">
    <source>
        <dbReference type="ARBA" id="ARBA00022692"/>
    </source>
</evidence>
<evidence type="ECO:0000313" key="11">
    <source>
        <dbReference type="EMBL" id="EKF40013.1"/>
    </source>
</evidence>
<keyword evidence="6 9" id="KW-1133">Transmembrane helix</keyword>
<organism evidence="11 12">
    <name type="scientific">Nitratireductor indicus C115</name>
    <dbReference type="NCBI Taxonomy" id="1231190"/>
    <lineage>
        <taxon>Bacteria</taxon>
        <taxon>Pseudomonadati</taxon>
        <taxon>Pseudomonadota</taxon>
        <taxon>Alphaproteobacteria</taxon>
        <taxon>Hyphomicrobiales</taxon>
        <taxon>Phyllobacteriaceae</taxon>
        <taxon>Nitratireductor</taxon>
    </lineage>
</organism>
<dbReference type="PANTHER" id="PTHR35011:SF2">
    <property type="entry name" value="2,3-DIKETO-L-GULONATE TRAP TRANSPORTER SMALL PERMEASE PROTEIN YIAM"/>
    <property type="match status" value="1"/>
</dbReference>
<dbReference type="AlphaFoldDB" id="K2MXP3"/>